<dbReference type="SUPFAM" id="SSF55159">
    <property type="entry name" value="eIF1-like"/>
    <property type="match status" value="1"/>
</dbReference>
<name>E3T4I3_CROVB</name>
<dbReference type="GeneID" id="9887465"/>
<sequence>MADDFNTFENSFENDELILEEQHIIIRIDKRNARKSISYVEDWNLTIDELKNHLKKLKTKYGCNGSVKTKNVNGKNIIVFQLQGDKRTELINYLQDQGIEKTNLTIIG</sequence>
<dbReference type="EMBL" id="GU244497">
    <property type="protein sequence ID" value="ADO67096.1"/>
    <property type="molecule type" value="Genomic_DNA"/>
</dbReference>
<accession>E3T4I3</accession>
<dbReference type="Gene3D" id="3.30.780.10">
    <property type="entry name" value="SUI1-like domain"/>
    <property type="match status" value="1"/>
</dbReference>
<reference evidence="2 3" key="1">
    <citation type="journal article" date="2010" name="Proc. Natl. Acad. Sci. U.S.A.">
        <title>Giant virus with a remarkable complement of genes infects marine zooplankton.</title>
        <authorList>
            <person name="Fischer M.G."/>
            <person name="Allen M.J."/>
            <person name="Wilson W.H."/>
            <person name="Suttle C.A."/>
        </authorList>
    </citation>
    <scope>NUCLEOTIDE SEQUENCE [LARGE SCALE GENOMIC DNA]</scope>
    <source>
        <strain evidence="2 3">BV-PW1</strain>
    </source>
</reference>
<evidence type="ECO:0000313" key="2">
    <source>
        <dbReference type="EMBL" id="ADO67096.1"/>
    </source>
</evidence>
<dbReference type="KEGG" id="vg:9887465"/>
<evidence type="ECO:0000313" key="3">
    <source>
        <dbReference type="Proteomes" id="UP000029781"/>
    </source>
</evidence>
<dbReference type="InterPro" id="IPR036877">
    <property type="entry name" value="SUI1_dom_sf"/>
</dbReference>
<dbReference type="Pfam" id="PF01253">
    <property type="entry name" value="SUI1"/>
    <property type="match status" value="1"/>
</dbReference>
<dbReference type="Proteomes" id="UP000029781">
    <property type="component" value="Segment"/>
</dbReference>
<keyword evidence="3" id="KW-1185">Reference proteome</keyword>
<organismHost>
    <name type="scientific">Cafeteria roenbergensis</name>
    <name type="common">Marine flagellate</name>
    <dbReference type="NCBI Taxonomy" id="33653"/>
</organismHost>
<gene>
    <name evidence="2" type="ORF">crov063</name>
</gene>
<organism evidence="2 3">
    <name type="scientific">Cafeteria roenbergensis virus (strain BV-PW1)</name>
    <name type="common">CroV</name>
    <dbReference type="NCBI Taxonomy" id="693272"/>
    <lineage>
        <taxon>Viruses</taxon>
        <taxon>Varidnaviria</taxon>
        <taxon>Bamfordvirae</taxon>
        <taxon>Nucleocytoviricota</taxon>
        <taxon>Megaviricetes</taxon>
        <taxon>Imitervirales</taxon>
        <taxon>Mimiviridae</taxon>
        <taxon>Aliimimivirinae</taxon>
        <taxon>Rheavirus</taxon>
        <taxon>Rheavirus sinusmexicani</taxon>
    </lineage>
</organism>
<dbReference type="RefSeq" id="YP_003969695.1">
    <property type="nucleotide sequence ID" value="NC_014637.1"/>
</dbReference>
<protein>
    <submittedName>
        <fullName evidence="2">Putative SUI1/eIF-1</fullName>
    </submittedName>
</protein>
<proteinExistence type="predicted"/>
<dbReference type="PROSITE" id="PS50296">
    <property type="entry name" value="SUI1"/>
    <property type="match status" value="1"/>
</dbReference>
<evidence type="ECO:0000259" key="1">
    <source>
        <dbReference type="PROSITE" id="PS50296"/>
    </source>
</evidence>
<dbReference type="InterPro" id="IPR001950">
    <property type="entry name" value="SUI1"/>
</dbReference>
<feature type="domain" description="SUI1" evidence="1">
    <location>
        <begin position="24"/>
        <end position="98"/>
    </location>
</feature>